<evidence type="ECO:0000256" key="4">
    <source>
        <dbReference type="ARBA" id="ARBA00011245"/>
    </source>
</evidence>
<keyword evidence="6 8" id="KW-0627">Porphyrin biosynthesis</keyword>
<comment type="miscellaneous">
    <text evidence="8">The porphobilinogen subunits are added to the dipyrromethane group.</text>
</comment>
<dbReference type="PANTHER" id="PTHR11557:SF0">
    <property type="entry name" value="PORPHOBILINOGEN DEAMINASE"/>
    <property type="match status" value="1"/>
</dbReference>
<comment type="subunit">
    <text evidence="4 8">Monomer.</text>
</comment>
<dbReference type="InterPro" id="IPR000860">
    <property type="entry name" value="HemC"/>
</dbReference>
<dbReference type="EMBL" id="JADJNC010000013">
    <property type="protein sequence ID" value="MBK7423297.1"/>
    <property type="molecule type" value="Genomic_DNA"/>
</dbReference>
<dbReference type="GO" id="GO:0005737">
    <property type="term" value="C:cytoplasm"/>
    <property type="evidence" value="ECO:0007669"/>
    <property type="project" value="UniProtKB-UniRule"/>
</dbReference>
<feature type="domain" description="Porphobilinogen deaminase N-terminal" evidence="9">
    <location>
        <begin position="11"/>
        <end position="216"/>
    </location>
</feature>
<evidence type="ECO:0000256" key="2">
    <source>
        <dbReference type="ARBA" id="ARBA00004735"/>
    </source>
</evidence>
<dbReference type="GO" id="GO:0006782">
    <property type="term" value="P:protoporphyrinogen IX biosynthetic process"/>
    <property type="evidence" value="ECO:0007669"/>
    <property type="project" value="UniProtKB-UniRule"/>
</dbReference>
<dbReference type="Pfam" id="PF03900">
    <property type="entry name" value="Porphobil_deamC"/>
    <property type="match status" value="1"/>
</dbReference>
<name>A0A9D7FCR3_9RHOO</name>
<evidence type="ECO:0000313" key="11">
    <source>
        <dbReference type="EMBL" id="MBK7423297.1"/>
    </source>
</evidence>
<dbReference type="GO" id="GO:0004418">
    <property type="term" value="F:hydroxymethylbilane synthase activity"/>
    <property type="evidence" value="ECO:0007669"/>
    <property type="project" value="UniProtKB-UniRule"/>
</dbReference>
<sequence length="315" mass="33934">MNQYPSAPARIVIASRESRLALWQAGHIQARLSELHPHSRVEILGMTTRGDQILDRPLSQIGGKGLFIKELEVAMQEGRADLAVHSLKDLPMEMPDGFSLTAIPLRENPRDAFVSNRYPGLDDLPAGAVVGTSSLRREAIVSAGYPQLRVEPLRGNLDTRLRKLDEGQYDAIILAAAGLIRLGLGERIKAMLTPEQSLPAPGQGALAIEVLSSRADAVAWLAPLNDSETAHCVRAERAFSRALGGSCQVPLGGYARMENGVLWLRGFVATPDGRQRVSGELRGAPDEDESIGQRLAQHLRDRGADAILAALAAGQ</sequence>
<evidence type="ECO:0000256" key="1">
    <source>
        <dbReference type="ARBA" id="ARBA00002869"/>
    </source>
</evidence>
<dbReference type="Pfam" id="PF01379">
    <property type="entry name" value="Porphobil_deam"/>
    <property type="match status" value="1"/>
</dbReference>
<evidence type="ECO:0000256" key="5">
    <source>
        <dbReference type="ARBA" id="ARBA00022679"/>
    </source>
</evidence>
<dbReference type="FunFam" id="3.40.190.10:FF:000004">
    <property type="entry name" value="Porphobilinogen deaminase"/>
    <property type="match status" value="1"/>
</dbReference>
<dbReference type="AlphaFoldDB" id="A0A9D7FCR3"/>
<evidence type="ECO:0000313" key="12">
    <source>
        <dbReference type="Proteomes" id="UP000886602"/>
    </source>
</evidence>
<feature type="domain" description="Porphobilinogen deaminase C-terminal" evidence="10">
    <location>
        <begin position="231"/>
        <end position="300"/>
    </location>
</feature>
<dbReference type="PROSITE" id="PS00533">
    <property type="entry name" value="PORPHOBILINOGEN_DEAM"/>
    <property type="match status" value="1"/>
</dbReference>
<protein>
    <recommendedName>
        <fullName evidence="8">Porphobilinogen deaminase</fullName>
        <shortName evidence="8">PBG</shortName>
        <ecNumber evidence="8">2.5.1.61</ecNumber>
    </recommendedName>
    <alternativeName>
        <fullName evidence="8">Hydroxymethylbilane synthase</fullName>
        <shortName evidence="8">HMBS</shortName>
    </alternativeName>
    <alternativeName>
        <fullName evidence="8">Pre-uroporphyrinogen synthase</fullName>
    </alternativeName>
</protein>
<comment type="similarity">
    <text evidence="3 8">Belongs to the HMBS family.</text>
</comment>
<comment type="pathway">
    <text evidence="2">Porphyrin-containing compound metabolism; protoporphyrin-IX biosynthesis; coproporphyrinogen-III from 5-aminolevulinate: step 2/4.</text>
</comment>
<dbReference type="FunFam" id="3.40.190.10:FF:000005">
    <property type="entry name" value="Porphobilinogen deaminase"/>
    <property type="match status" value="1"/>
</dbReference>
<keyword evidence="5 8" id="KW-0808">Transferase</keyword>
<dbReference type="EC" id="2.5.1.61" evidence="8"/>
<proteinExistence type="inferred from homology"/>
<dbReference type="Gene3D" id="3.30.160.40">
    <property type="entry name" value="Porphobilinogen deaminase, C-terminal domain"/>
    <property type="match status" value="1"/>
</dbReference>
<dbReference type="PANTHER" id="PTHR11557">
    <property type="entry name" value="PORPHOBILINOGEN DEAMINASE"/>
    <property type="match status" value="1"/>
</dbReference>
<dbReference type="PRINTS" id="PR00151">
    <property type="entry name" value="PORPHBDMNASE"/>
</dbReference>
<evidence type="ECO:0000259" key="10">
    <source>
        <dbReference type="Pfam" id="PF03900"/>
    </source>
</evidence>
<dbReference type="Gene3D" id="3.40.190.10">
    <property type="entry name" value="Periplasmic binding protein-like II"/>
    <property type="match status" value="2"/>
</dbReference>
<evidence type="ECO:0000256" key="3">
    <source>
        <dbReference type="ARBA" id="ARBA00005638"/>
    </source>
</evidence>
<comment type="catalytic activity">
    <reaction evidence="7 8">
        <text>4 porphobilinogen + H2O = hydroxymethylbilane + 4 NH4(+)</text>
        <dbReference type="Rhea" id="RHEA:13185"/>
        <dbReference type="ChEBI" id="CHEBI:15377"/>
        <dbReference type="ChEBI" id="CHEBI:28938"/>
        <dbReference type="ChEBI" id="CHEBI:57845"/>
        <dbReference type="ChEBI" id="CHEBI:58126"/>
        <dbReference type="EC" id="2.5.1.61"/>
    </reaction>
</comment>
<dbReference type="InterPro" id="IPR022418">
    <property type="entry name" value="Porphobilinogen_deaminase_C"/>
</dbReference>
<dbReference type="PIRSF" id="PIRSF001438">
    <property type="entry name" value="4pyrrol_synth_OHMeBilane_synth"/>
    <property type="match status" value="1"/>
</dbReference>
<dbReference type="NCBIfam" id="TIGR00212">
    <property type="entry name" value="hemC"/>
    <property type="match status" value="1"/>
</dbReference>
<accession>A0A9D7FCR3</accession>
<organism evidence="11 12">
    <name type="scientific">Candidatus Propionivibrio dominans</name>
    <dbReference type="NCBI Taxonomy" id="2954373"/>
    <lineage>
        <taxon>Bacteria</taxon>
        <taxon>Pseudomonadati</taxon>
        <taxon>Pseudomonadota</taxon>
        <taxon>Betaproteobacteria</taxon>
        <taxon>Rhodocyclales</taxon>
        <taxon>Rhodocyclaceae</taxon>
        <taxon>Propionivibrio</taxon>
    </lineage>
</organism>
<feature type="modified residue" description="S-(dipyrrolylmethanemethyl)cysteine" evidence="8">
    <location>
        <position position="247"/>
    </location>
</feature>
<evidence type="ECO:0000256" key="7">
    <source>
        <dbReference type="ARBA" id="ARBA00048169"/>
    </source>
</evidence>
<comment type="cofactor">
    <cofactor evidence="8">
        <name>dipyrromethane</name>
        <dbReference type="ChEBI" id="CHEBI:60342"/>
    </cofactor>
    <text evidence="8">Binds 1 dipyrromethane group covalently.</text>
</comment>
<evidence type="ECO:0000256" key="6">
    <source>
        <dbReference type="ARBA" id="ARBA00023244"/>
    </source>
</evidence>
<evidence type="ECO:0000256" key="8">
    <source>
        <dbReference type="HAMAP-Rule" id="MF_00260"/>
    </source>
</evidence>
<dbReference type="InterPro" id="IPR022417">
    <property type="entry name" value="Porphobilin_deaminase_N"/>
</dbReference>
<comment type="caution">
    <text evidence="11">The sequence shown here is derived from an EMBL/GenBank/DDBJ whole genome shotgun (WGS) entry which is preliminary data.</text>
</comment>
<dbReference type="InterPro" id="IPR036803">
    <property type="entry name" value="Porphobilinogen_deaminase_C_sf"/>
</dbReference>
<gene>
    <name evidence="8 11" type="primary">hemC</name>
    <name evidence="11" type="ORF">IPJ48_09460</name>
</gene>
<dbReference type="SUPFAM" id="SSF54782">
    <property type="entry name" value="Porphobilinogen deaminase (hydroxymethylbilane synthase), C-terminal domain"/>
    <property type="match status" value="1"/>
</dbReference>
<dbReference type="CDD" id="cd13646">
    <property type="entry name" value="PBP2_EcHMBS_like"/>
    <property type="match status" value="1"/>
</dbReference>
<dbReference type="InterPro" id="IPR022419">
    <property type="entry name" value="Porphobilin_deaminase_cofac_BS"/>
</dbReference>
<reference evidence="11" key="1">
    <citation type="submission" date="2020-10" db="EMBL/GenBank/DDBJ databases">
        <title>Connecting structure to function with the recovery of over 1000 high-quality activated sludge metagenome-assembled genomes encoding full-length rRNA genes using long-read sequencing.</title>
        <authorList>
            <person name="Singleton C.M."/>
            <person name="Petriglieri F."/>
            <person name="Kristensen J.M."/>
            <person name="Kirkegaard R.H."/>
            <person name="Michaelsen T.Y."/>
            <person name="Andersen M.H."/>
            <person name="Karst S.M."/>
            <person name="Dueholm M.S."/>
            <person name="Nielsen P.H."/>
            <person name="Albertsen M."/>
        </authorList>
    </citation>
    <scope>NUCLEOTIDE SEQUENCE</scope>
    <source>
        <strain evidence="11">EsbW_18-Q3-R4-48_MAXAC.044</strain>
    </source>
</reference>
<comment type="function">
    <text evidence="1 8">Tetrapolymerization of the monopyrrole PBG into the hydroxymethylbilane pre-uroporphyrinogen in several discrete steps.</text>
</comment>
<dbReference type="HAMAP" id="MF_00260">
    <property type="entry name" value="Porphobil_deam"/>
    <property type="match status" value="1"/>
</dbReference>
<dbReference type="SUPFAM" id="SSF53850">
    <property type="entry name" value="Periplasmic binding protein-like II"/>
    <property type="match status" value="1"/>
</dbReference>
<dbReference type="Proteomes" id="UP000886602">
    <property type="component" value="Unassembled WGS sequence"/>
</dbReference>
<evidence type="ECO:0000259" key="9">
    <source>
        <dbReference type="Pfam" id="PF01379"/>
    </source>
</evidence>